<protein>
    <submittedName>
        <fullName evidence="1">Uncharacterized protein</fullName>
    </submittedName>
</protein>
<reference evidence="1" key="1">
    <citation type="submission" date="2021-03" db="EMBL/GenBank/DDBJ databases">
        <authorList>
            <consortium name="DOE Joint Genome Institute"/>
            <person name="Ahrendt S."/>
            <person name="Looney B.P."/>
            <person name="Miyauchi S."/>
            <person name="Morin E."/>
            <person name="Drula E."/>
            <person name="Courty P.E."/>
            <person name="Chicoki N."/>
            <person name="Fauchery L."/>
            <person name="Kohler A."/>
            <person name="Kuo A."/>
            <person name="Labutti K."/>
            <person name="Pangilinan J."/>
            <person name="Lipzen A."/>
            <person name="Riley R."/>
            <person name="Andreopoulos W."/>
            <person name="He G."/>
            <person name="Johnson J."/>
            <person name="Barry K.W."/>
            <person name="Grigoriev I.V."/>
            <person name="Nagy L."/>
            <person name="Hibbett D."/>
            <person name="Henrissat B."/>
            <person name="Matheny P.B."/>
            <person name="Labbe J."/>
            <person name="Martin F."/>
        </authorList>
    </citation>
    <scope>NUCLEOTIDE SEQUENCE</scope>
    <source>
        <strain evidence="1">HHB10654</strain>
    </source>
</reference>
<accession>A0ACB8TAY9</accession>
<dbReference type="EMBL" id="MU277196">
    <property type="protein sequence ID" value="KAI0065336.1"/>
    <property type="molecule type" value="Genomic_DNA"/>
</dbReference>
<proteinExistence type="predicted"/>
<keyword evidence="2" id="KW-1185">Reference proteome</keyword>
<reference evidence="1" key="2">
    <citation type="journal article" date="2022" name="New Phytol.">
        <title>Evolutionary transition to the ectomycorrhizal habit in the genomes of a hyperdiverse lineage of mushroom-forming fungi.</title>
        <authorList>
            <person name="Looney B."/>
            <person name="Miyauchi S."/>
            <person name="Morin E."/>
            <person name="Drula E."/>
            <person name="Courty P.E."/>
            <person name="Kohler A."/>
            <person name="Kuo A."/>
            <person name="LaButti K."/>
            <person name="Pangilinan J."/>
            <person name="Lipzen A."/>
            <person name="Riley R."/>
            <person name="Andreopoulos W."/>
            <person name="He G."/>
            <person name="Johnson J."/>
            <person name="Nolan M."/>
            <person name="Tritt A."/>
            <person name="Barry K.W."/>
            <person name="Grigoriev I.V."/>
            <person name="Nagy L.G."/>
            <person name="Hibbett D."/>
            <person name="Henrissat B."/>
            <person name="Matheny P.B."/>
            <person name="Labbe J."/>
            <person name="Martin F.M."/>
        </authorList>
    </citation>
    <scope>NUCLEOTIDE SEQUENCE</scope>
    <source>
        <strain evidence="1">HHB10654</strain>
    </source>
</reference>
<name>A0ACB8TAY9_9AGAM</name>
<evidence type="ECO:0000313" key="2">
    <source>
        <dbReference type="Proteomes" id="UP000814140"/>
    </source>
</evidence>
<organism evidence="1 2">
    <name type="scientific">Artomyces pyxidatus</name>
    <dbReference type="NCBI Taxonomy" id="48021"/>
    <lineage>
        <taxon>Eukaryota</taxon>
        <taxon>Fungi</taxon>
        <taxon>Dikarya</taxon>
        <taxon>Basidiomycota</taxon>
        <taxon>Agaricomycotina</taxon>
        <taxon>Agaricomycetes</taxon>
        <taxon>Russulales</taxon>
        <taxon>Auriscalpiaceae</taxon>
        <taxon>Artomyces</taxon>
    </lineage>
</organism>
<evidence type="ECO:0000313" key="1">
    <source>
        <dbReference type="EMBL" id="KAI0065336.1"/>
    </source>
</evidence>
<dbReference type="Proteomes" id="UP000814140">
    <property type="component" value="Unassembled WGS sequence"/>
</dbReference>
<gene>
    <name evidence="1" type="ORF">BV25DRAFT_1913923</name>
</gene>
<sequence length="207" mass="23700">MSMGTSRRCIQSDPTSIEEIDRQSRHDSDSRFWTHTFIPDIDNILTHPDILQGEEDGNDLLDFIRETQMEFLAKKFQARFHLLRLQRTVVMETRLKSRGTQAGSLVVVPWGGLLPWHRRAVRAIRKCIFGVADELPFDAAFAKEVAFWQQELQLADKQLQESRSKIGPAYAKLTLKGIPYNLLRTSITSDMWLDSDSDGDSSIVSVY</sequence>
<comment type="caution">
    <text evidence="1">The sequence shown here is derived from an EMBL/GenBank/DDBJ whole genome shotgun (WGS) entry which is preliminary data.</text>
</comment>